<protein>
    <recommendedName>
        <fullName evidence="2">ImpA N-terminal domain-containing protein</fullName>
    </recommendedName>
</protein>
<evidence type="ECO:0000256" key="1">
    <source>
        <dbReference type="SAM" id="MobiDB-lite"/>
    </source>
</evidence>
<sequence length="360" mass="40836">MNNEKSKQKYQYTNLLAPVTDEQPCGSNLEYDPEFLLLLSKSTEQPETQYGDFVNKPEGVNWNEVERDALRLLMRTKDIRVYILLLRSRIQLSGATGLLEGLSLLEQACSTYPQDIYPQIEIENGDEEDAALVRSNALAALTDPEGVMADIRSIILSSNAALRLQIRDVERSLSIPRPADALAPDSVRRQLIDLRLRNPSALTALDKTIPILEKLQSWANETLKNAAPDLSPLKKLLSYLQDNDNRSAPKRENIEENNTQPDTQTIIDESPTVQIVEETTFFQDEAKTSESKEFLSAAITDRFDALQRIEDIRNWFETHEPSSPTIPLLRQAERMVGKRFSEVINAIPLELLQKWDDSEI</sequence>
<organism evidence="3 4">
    <name type="scientific">Snodgrassella alvi</name>
    <dbReference type="NCBI Taxonomy" id="1196083"/>
    <lineage>
        <taxon>Bacteria</taxon>
        <taxon>Pseudomonadati</taxon>
        <taxon>Pseudomonadota</taxon>
        <taxon>Betaproteobacteria</taxon>
        <taxon>Neisseriales</taxon>
        <taxon>Neisseriaceae</taxon>
        <taxon>Snodgrassella</taxon>
    </lineage>
</organism>
<evidence type="ECO:0000313" key="3">
    <source>
        <dbReference type="EMBL" id="PIT59378.1"/>
    </source>
</evidence>
<feature type="compositionally biased region" description="Basic and acidic residues" evidence="1">
    <location>
        <begin position="245"/>
        <end position="254"/>
    </location>
</feature>
<dbReference type="PANTHER" id="PTHR37951">
    <property type="entry name" value="CYTOPLASMIC PROTEIN-RELATED"/>
    <property type="match status" value="1"/>
</dbReference>
<dbReference type="Proteomes" id="UP000230463">
    <property type="component" value="Unassembled WGS sequence"/>
</dbReference>
<feature type="domain" description="ImpA N-terminal" evidence="2">
    <location>
        <begin position="16"/>
        <end position="142"/>
    </location>
</feature>
<proteinExistence type="predicted"/>
<dbReference type="Pfam" id="PF06812">
    <property type="entry name" value="ImpA_N"/>
    <property type="match status" value="1"/>
</dbReference>
<name>A0A855FSI0_9NEIS</name>
<accession>A0A855FSI0</accession>
<dbReference type="InterPro" id="IPR010657">
    <property type="entry name" value="ImpA_N"/>
</dbReference>
<dbReference type="InterPro" id="IPR017740">
    <property type="entry name" value="TssA-like"/>
</dbReference>
<dbReference type="AlphaFoldDB" id="A0A855FSI0"/>
<feature type="region of interest" description="Disordered" evidence="1">
    <location>
        <begin position="245"/>
        <end position="266"/>
    </location>
</feature>
<evidence type="ECO:0000313" key="4">
    <source>
        <dbReference type="Proteomes" id="UP000230463"/>
    </source>
</evidence>
<dbReference type="PANTHER" id="PTHR37951:SF1">
    <property type="entry name" value="TYPE VI SECRETION SYSTEM COMPONENT TSSA1"/>
    <property type="match status" value="1"/>
</dbReference>
<feature type="compositionally biased region" description="Polar residues" evidence="1">
    <location>
        <begin position="256"/>
        <end position="266"/>
    </location>
</feature>
<comment type="caution">
    <text evidence="3">The sequence shown here is derived from an EMBL/GenBank/DDBJ whole genome shotgun (WGS) entry which is preliminary data.</text>
</comment>
<evidence type="ECO:0000259" key="2">
    <source>
        <dbReference type="Pfam" id="PF06812"/>
    </source>
</evidence>
<reference evidence="3 4" key="1">
    <citation type="journal article" date="2017" name="MBio">
        <title>Type VI secretion-mediated competition in the bee gut microbiome.</title>
        <authorList>
            <person name="Steele M.I."/>
            <person name="Kwong W.K."/>
            <person name="Powell J.E."/>
            <person name="Whiteley M."/>
            <person name="Moran N.A."/>
        </authorList>
    </citation>
    <scope>NUCLEOTIDE SEQUENCE [LARGE SCALE GENOMIC DNA]</scope>
    <source>
        <strain evidence="3 4">HK3</strain>
    </source>
</reference>
<gene>
    <name evidence="3" type="ORF">BHC57_09215</name>
</gene>
<dbReference type="EMBL" id="MEIU01000060">
    <property type="protein sequence ID" value="PIT59378.1"/>
    <property type="molecule type" value="Genomic_DNA"/>
</dbReference>